<comment type="caution">
    <text evidence="1">The sequence shown here is derived from an EMBL/GenBank/DDBJ whole genome shotgun (WGS) entry which is preliminary data.</text>
</comment>
<dbReference type="EMBL" id="JARBHB010000010">
    <property type="protein sequence ID" value="KAJ8873437.1"/>
    <property type="molecule type" value="Genomic_DNA"/>
</dbReference>
<protein>
    <submittedName>
        <fullName evidence="1">Uncharacterized protein</fullName>
    </submittedName>
</protein>
<evidence type="ECO:0000313" key="2">
    <source>
        <dbReference type="Proteomes" id="UP001159363"/>
    </source>
</evidence>
<organism evidence="1 2">
    <name type="scientific">Dryococelus australis</name>
    <dbReference type="NCBI Taxonomy" id="614101"/>
    <lineage>
        <taxon>Eukaryota</taxon>
        <taxon>Metazoa</taxon>
        <taxon>Ecdysozoa</taxon>
        <taxon>Arthropoda</taxon>
        <taxon>Hexapoda</taxon>
        <taxon>Insecta</taxon>
        <taxon>Pterygota</taxon>
        <taxon>Neoptera</taxon>
        <taxon>Polyneoptera</taxon>
        <taxon>Phasmatodea</taxon>
        <taxon>Verophasmatodea</taxon>
        <taxon>Anareolatae</taxon>
        <taxon>Phasmatidae</taxon>
        <taxon>Eurycanthinae</taxon>
        <taxon>Dryococelus</taxon>
    </lineage>
</organism>
<accession>A0ABQ9GN29</accession>
<dbReference type="Proteomes" id="UP001159363">
    <property type="component" value="Chromosome 9"/>
</dbReference>
<keyword evidence="2" id="KW-1185">Reference proteome</keyword>
<proteinExistence type="predicted"/>
<evidence type="ECO:0000313" key="1">
    <source>
        <dbReference type="EMBL" id="KAJ8873437.1"/>
    </source>
</evidence>
<gene>
    <name evidence="1" type="ORF">PR048_024254</name>
</gene>
<name>A0ABQ9GN29_9NEOP</name>
<reference evidence="1 2" key="1">
    <citation type="submission" date="2023-02" db="EMBL/GenBank/DDBJ databases">
        <title>LHISI_Scaffold_Assembly.</title>
        <authorList>
            <person name="Stuart O.P."/>
            <person name="Cleave R."/>
            <person name="Magrath M.J.L."/>
            <person name="Mikheyev A.S."/>
        </authorList>
    </citation>
    <scope>NUCLEOTIDE SEQUENCE [LARGE SCALE GENOMIC DNA]</scope>
    <source>
        <strain evidence="1">Daus_M_001</strain>
        <tissue evidence="1">Leg muscle</tissue>
    </source>
</reference>
<sequence>MQFIQAATCEPTCTVSNYRNVFTLSCRYGGRSPCCRVCISAGRWLAVVRQNPRSMPHKGHGGRTISTLASHQGEPGSIPGRVTGFSQVGIVQDDAVGLLVFSRISISPPLHSGAAPYSLLSPSSAHKTSLLRAAQISSLTSSEVTTKGISIIVHAMECQTTKGITITVHAMECQEHQRHYHNSPCHGVSRPPKASP</sequence>